<dbReference type="EMBL" id="JACHIV010000001">
    <property type="protein sequence ID" value="MBB5069777.1"/>
    <property type="molecule type" value="Genomic_DNA"/>
</dbReference>
<dbReference type="Proteomes" id="UP000580474">
    <property type="component" value="Unassembled WGS sequence"/>
</dbReference>
<proteinExistence type="predicted"/>
<evidence type="ECO:0000313" key="2">
    <source>
        <dbReference type="EMBL" id="MBB5069777.1"/>
    </source>
</evidence>
<accession>A0A840NNE8</accession>
<dbReference type="InterPro" id="IPR036170">
    <property type="entry name" value="YezG-like_sf"/>
</dbReference>
<organism evidence="2 3">
    <name type="scientific">Saccharopolyspora gloriosae</name>
    <dbReference type="NCBI Taxonomy" id="455344"/>
    <lineage>
        <taxon>Bacteria</taxon>
        <taxon>Bacillati</taxon>
        <taxon>Actinomycetota</taxon>
        <taxon>Actinomycetes</taxon>
        <taxon>Pseudonocardiales</taxon>
        <taxon>Pseudonocardiaceae</taxon>
        <taxon>Saccharopolyspora</taxon>
    </lineage>
</organism>
<reference evidence="2 3" key="1">
    <citation type="submission" date="2020-08" db="EMBL/GenBank/DDBJ databases">
        <title>Sequencing the genomes of 1000 actinobacteria strains.</title>
        <authorList>
            <person name="Klenk H.-P."/>
        </authorList>
    </citation>
    <scope>NUCLEOTIDE SEQUENCE [LARGE SCALE GENOMIC DNA]</scope>
    <source>
        <strain evidence="2 3">DSM 45582</strain>
    </source>
</reference>
<sequence length="295" mass="32127">MSQPGLPEQGPHRPDPQGPPGALDQTAQQNLIQDVGRVLLRSMPPAWSEVTVEYRAVGAHSEITAQLLAPNGTPIPLAVPAELGELFGRLRHGMHEPDRGTWISALYRLQRPSSYSVDFNGDYEPSWQHPPPAEAFAAELRTYPRAGVNIPGWLARNAGVPDATGTATRAPALRTAEVFDAVDEGGRPQVDRPEVAMNELTGLVDYLDHAPIVLAARSYDTDQLDPAAPASVPLTFHTDGQWIWPGAVGYYLRTHGVPPDAELVSHIRRAGFQVPEVDEHLRELAVSVITGEEHR</sequence>
<evidence type="ECO:0000256" key="1">
    <source>
        <dbReference type="SAM" id="MobiDB-lite"/>
    </source>
</evidence>
<name>A0A840NNE8_9PSEU</name>
<dbReference type="SUPFAM" id="SSF160424">
    <property type="entry name" value="BH3703-like"/>
    <property type="match status" value="1"/>
</dbReference>
<dbReference type="RefSeq" id="WP_184479415.1">
    <property type="nucleotide sequence ID" value="NZ_JACHIV010000001.1"/>
</dbReference>
<comment type="caution">
    <text evidence="2">The sequence shown here is derived from an EMBL/GenBank/DDBJ whole genome shotgun (WGS) entry which is preliminary data.</text>
</comment>
<dbReference type="AlphaFoldDB" id="A0A840NNE8"/>
<feature type="region of interest" description="Disordered" evidence="1">
    <location>
        <begin position="1"/>
        <end position="25"/>
    </location>
</feature>
<evidence type="ECO:0000313" key="3">
    <source>
        <dbReference type="Proteomes" id="UP000580474"/>
    </source>
</evidence>
<keyword evidence="3" id="KW-1185">Reference proteome</keyword>
<gene>
    <name evidence="2" type="ORF">BJ969_002865</name>
</gene>
<protein>
    <submittedName>
        <fullName evidence="2">Uncharacterized protein</fullName>
    </submittedName>
</protein>